<feature type="chain" id="PRO_5046427866" evidence="1">
    <location>
        <begin position="25"/>
        <end position="294"/>
    </location>
</feature>
<feature type="signal peptide" evidence="1">
    <location>
        <begin position="1"/>
        <end position="24"/>
    </location>
</feature>
<proteinExistence type="predicted"/>
<evidence type="ECO:0000313" key="3">
    <source>
        <dbReference type="Proteomes" id="UP001165343"/>
    </source>
</evidence>
<keyword evidence="3" id="KW-1185">Reference proteome</keyword>
<protein>
    <submittedName>
        <fullName evidence="2">Uncharacterized protein</fullName>
    </submittedName>
</protein>
<accession>A0ABT0RFT0</accession>
<organism evidence="2 3">
    <name type="scientific">Sphingomonas anseongensis</name>
    <dbReference type="NCBI Taxonomy" id="2908207"/>
    <lineage>
        <taxon>Bacteria</taxon>
        <taxon>Pseudomonadati</taxon>
        <taxon>Pseudomonadota</taxon>
        <taxon>Alphaproteobacteria</taxon>
        <taxon>Sphingomonadales</taxon>
        <taxon>Sphingomonadaceae</taxon>
        <taxon>Sphingomonas</taxon>
    </lineage>
</organism>
<reference evidence="2" key="1">
    <citation type="submission" date="2022-05" db="EMBL/GenBank/DDBJ databases">
        <authorList>
            <person name="Jo J.-H."/>
            <person name="Im W.-T."/>
        </authorList>
    </citation>
    <scope>NUCLEOTIDE SEQUENCE</scope>
    <source>
        <strain evidence="2">RG327</strain>
    </source>
</reference>
<comment type="caution">
    <text evidence="2">The sequence shown here is derived from an EMBL/GenBank/DDBJ whole genome shotgun (WGS) entry which is preliminary data.</text>
</comment>
<gene>
    <name evidence="2" type="ORF">LZ519_07265</name>
</gene>
<name>A0ABT0RFT0_9SPHN</name>
<dbReference type="Proteomes" id="UP001165343">
    <property type="component" value="Unassembled WGS sequence"/>
</dbReference>
<evidence type="ECO:0000256" key="1">
    <source>
        <dbReference type="SAM" id="SignalP"/>
    </source>
</evidence>
<dbReference type="EMBL" id="JAMGBC010000001">
    <property type="protein sequence ID" value="MCL6679114.1"/>
    <property type="molecule type" value="Genomic_DNA"/>
</dbReference>
<dbReference type="RefSeq" id="WP_249868034.1">
    <property type="nucleotide sequence ID" value="NZ_JAMGBC010000001.1"/>
</dbReference>
<evidence type="ECO:0000313" key="2">
    <source>
        <dbReference type="EMBL" id="MCL6679114.1"/>
    </source>
</evidence>
<keyword evidence="1" id="KW-0732">Signal</keyword>
<sequence length="294" mass="31680">MMRMRLFTSLVVAAVAGGTAAAQDADPRSDQAIVVTGQKDTPKAISDFVKSLTPVDSNGQLSRFEHSVCPVAYGLAKPQAEAVEQRIRDVAKSVGIVVASKGCAPNVVVAATADKTRFIEALRRDRGDYFGDMPTRKVKAMERSPEPAAAWQVGGPPMSADGRELYWDPQFNTWRNSTIEGSSRLTVPVHPQFGAAMVVVEKRALVGLTTTQLGDYAAIRALTGADPARLTNSGAPTILHVLQVPIGGVAPITMTKWDYAFLKGYYDSRRNLTASRQRSAIGETIEQQVVPKPQ</sequence>